<evidence type="ECO:0000313" key="3">
    <source>
        <dbReference type="EMBL" id="SEA77395.1"/>
    </source>
</evidence>
<protein>
    <recommendedName>
        <fullName evidence="5">Secreted protein</fullName>
    </recommendedName>
</protein>
<accession>A0A1H4DX70</accession>
<feature type="region of interest" description="Disordered" evidence="1">
    <location>
        <begin position="23"/>
        <end position="75"/>
    </location>
</feature>
<dbReference type="STRING" id="37625.SAMN05660420_03135"/>
<feature type="compositionally biased region" description="Acidic residues" evidence="1">
    <location>
        <begin position="61"/>
        <end position="75"/>
    </location>
</feature>
<gene>
    <name evidence="3" type="ORF">SAMN05660420_03135</name>
</gene>
<organism evidence="3 4">
    <name type="scientific">Desulfuromusa kysingii</name>
    <dbReference type="NCBI Taxonomy" id="37625"/>
    <lineage>
        <taxon>Bacteria</taxon>
        <taxon>Pseudomonadati</taxon>
        <taxon>Thermodesulfobacteriota</taxon>
        <taxon>Desulfuromonadia</taxon>
        <taxon>Desulfuromonadales</taxon>
        <taxon>Geopsychrobacteraceae</taxon>
        <taxon>Desulfuromusa</taxon>
    </lineage>
</organism>
<evidence type="ECO:0000256" key="1">
    <source>
        <dbReference type="SAM" id="MobiDB-lite"/>
    </source>
</evidence>
<sequence>MIKELCLIFLFALIFSATAVAEGPQVESVNNSPPAASKTETGQKGEVQSDKKSPPAPNPVSEEEDEPSIYDDEHG</sequence>
<evidence type="ECO:0008006" key="5">
    <source>
        <dbReference type="Google" id="ProtNLM"/>
    </source>
</evidence>
<keyword evidence="2" id="KW-0732">Signal</keyword>
<name>A0A1H4DX70_9BACT</name>
<dbReference type="EMBL" id="FNQN01000012">
    <property type="protein sequence ID" value="SEA77395.1"/>
    <property type="molecule type" value="Genomic_DNA"/>
</dbReference>
<evidence type="ECO:0000256" key="2">
    <source>
        <dbReference type="SAM" id="SignalP"/>
    </source>
</evidence>
<evidence type="ECO:0000313" key="4">
    <source>
        <dbReference type="Proteomes" id="UP000199409"/>
    </source>
</evidence>
<keyword evidence="4" id="KW-1185">Reference proteome</keyword>
<reference evidence="3 4" key="1">
    <citation type="submission" date="2016-10" db="EMBL/GenBank/DDBJ databases">
        <authorList>
            <person name="de Groot N.N."/>
        </authorList>
    </citation>
    <scope>NUCLEOTIDE SEQUENCE [LARGE SCALE GENOMIC DNA]</scope>
    <source>
        <strain evidence="3 4">DSM 7343</strain>
    </source>
</reference>
<proteinExistence type="predicted"/>
<dbReference type="Proteomes" id="UP000199409">
    <property type="component" value="Unassembled WGS sequence"/>
</dbReference>
<dbReference type="RefSeq" id="WP_092350556.1">
    <property type="nucleotide sequence ID" value="NZ_FNQN01000012.1"/>
</dbReference>
<feature type="signal peptide" evidence="2">
    <location>
        <begin position="1"/>
        <end position="21"/>
    </location>
</feature>
<feature type="compositionally biased region" description="Polar residues" evidence="1">
    <location>
        <begin position="27"/>
        <end position="40"/>
    </location>
</feature>
<dbReference type="AlphaFoldDB" id="A0A1H4DX70"/>
<feature type="compositionally biased region" description="Basic and acidic residues" evidence="1">
    <location>
        <begin position="41"/>
        <end position="53"/>
    </location>
</feature>
<feature type="chain" id="PRO_5011502068" description="Secreted protein" evidence="2">
    <location>
        <begin position="22"/>
        <end position="75"/>
    </location>
</feature>